<protein>
    <recommendedName>
        <fullName evidence="2">PNPLA domain-containing protein</fullName>
    </recommendedName>
</protein>
<proteinExistence type="predicted"/>
<evidence type="ECO:0008006" key="2">
    <source>
        <dbReference type="Google" id="ProtNLM"/>
    </source>
</evidence>
<dbReference type="AlphaFoldDB" id="A0A6C0HMG6"/>
<evidence type="ECO:0000313" key="1">
    <source>
        <dbReference type="EMBL" id="QHT81842.1"/>
    </source>
</evidence>
<accession>A0A6C0HMG6</accession>
<organism evidence="1">
    <name type="scientific">viral metagenome</name>
    <dbReference type="NCBI Taxonomy" id="1070528"/>
    <lineage>
        <taxon>unclassified sequences</taxon>
        <taxon>metagenomes</taxon>
        <taxon>organismal metagenomes</taxon>
    </lineage>
</organism>
<sequence>MLRYLLTVSIMIYLTYGILPEKTQCSQYPRLTSLPATSLSATSLSTLKDSLPDIVLGPGGVAGFYSLGISHYLLNHFDVKDKRLVGFSAGSFTLIFMRLSPEKRNSMLQEIFKCNEKSASNAMRHIMDKVETTTTLDDYDLNGASIAVSHPGTIALYDHFLTIQQLSRCCKSSSFIPFVTHDSGMDFYNHKLAMDGFFYYKSFLKQYPDPPLVINPFMFGRYSNSAWDKIKFIFGIHPLKTTSIYQMYLYGYHDARQNHSFFEKYLQPIHSSS</sequence>
<name>A0A6C0HMG6_9ZZZZ</name>
<reference evidence="1" key="1">
    <citation type="journal article" date="2020" name="Nature">
        <title>Giant virus diversity and host interactions through global metagenomics.</title>
        <authorList>
            <person name="Schulz F."/>
            <person name="Roux S."/>
            <person name="Paez-Espino D."/>
            <person name="Jungbluth S."/>
            <person name="Walsh D.A."/>
            <person name="Denef V.J."/>
            <person name="McMahon K.D."/>
            <person name="Konstantinidis K.T."/>
            <person name="Eloe-Fadrosh E.A."/>
            <person name="Kyrpides N.C."/>
            <person name="Woyke T."/>
        </authorList>
    </citation>
    <scope>NUCLEOTIDE SEQUENCE</scope>
    <source>
        <strain evidence="1">GVMAG-M-3300023184-160</strain>
    </source>
</reference>
<dbReference type="EMBL" id="MN739993">
    <property type="protein sequence ID" value="QHT81842.1"/>
    <property type="molecule type" value="Genomic_DNA"/>
</dbReference>